<organism evidence="1 2">
    <name type="scientific">Williamsia serinedens</name>
    <dbReference type="NCBI Taxonomy" id="391736"/>
    <lineage>
        <taxon>Bacteria</taxon>
        <taxon>Bacillati</taxon>
        <taxon>Actinomycetota</taxon>
        <taxon>Actinomycetes</taxon>
        <taxon>Mycobacteriales</taxon>
        <taxon>Nocardiaceae</taxon>
        <taxon>Williamsia</taxon>
    </lineage>
</organism>
<dbReference type="EMBL" id="JAMTCG010000003">
    <property type="protein sequence ID" value="MCP2160799.1"/>
    <property type="molecule type" value="Genomic_DNA"/>
</dbReference>
<comment type="caution">
    <text evidence="1">The sequence shown here is derived from an EMBL/GenBank/DDBJ whole genome shotgun (WGS) entry which is preliminary data.</text>
</comment>
<protein>
    <submittedName>
        <fullName evidence="1">Uncharacterized protein</fullName>
    </submittedName>
</protein>
<gene>
    <name evidence="1" type="ORF">LX12_001986</name>
</gene>
<proteinExistence type="predicted"/>
<reference evidence="1 2" key="1">
    <citation type="submission" date="2022-06" db="EMBL/GenBank/DDBJ databases">
        <title>Genomic Encyclopedia of Archaeal and Bacterial Type Strains, Phase II (KMG-II): from individual species to whole genera.</title>
        <authorList>
            <person name="Goeker M."/>
        </authorList>
    </citation>
    <scope>NUCLEOTIDE SEQUENCE [LARGE SCALE GENOMIC DNA]</scope>
    <source>
        <strain evidence="1 2">DSM 45037</strain>
    </source>
</reference>
<sequence>MRVSVPPFLTLAPSSVAHGPWLREDASGYSIFPPDVEHWDYQTSLKLSSTISLEKDALTRDCGLDRGATLAAIVLAQSSQTKTERVVARTVLSEGHRDEKFEFRLSGDEIGGRLTLETVIAILDAKSTSAVAPVAKGSVIWRSKSQHLLEGIGSQFPTEALDFANLSGSVADAGWLLEVDASDFDAPFMSSVRLFLNTGSPAIKKMISGSGDSSSQQLLRLIDWDVSRQLVDIGLLSAEVEALDVDGTADSLAGVLRNIIGAIWPLESMSSLRRWRTQDKGRIESRLQSHYKVGRE</sequence>
<dbReference type="Proteomes" id="UP001205740">
    <property type="component" value="Unassembled WGS sequence"/>
</dbReference>
<name>A0ABT1H0M7_9NOCA</name>
<accession>A0ABT1H0M7</accession>
<keyword evidence="2" id="KW-1185">Reference proteome</keyword>
<evidence type="ECO:0000313" key="2">
    <source>
        <dbReference type="Proteomes" id="UP001205740"/>
    </source>
</evidence>
<evidence type="ECO:0000313" key="1">
    <source>
        <dbReference type="EMBL" id="MCP2160799.1"/>
    </source>
</evidence>